<dbReference type="InterPro" id="IPR053178">
    <property type="entry name" value="Osmoadaptation_assoc"/>
</dbReference>
<evidence type="ECO:0000256" key="1">
    <source>
        <dbReference type="ARBA" id="ARBA00023242"/>
    </source>
</evidence>
<evidence type="ECO:0000259" key="3">
    <source>
        <dbReference type="PROSITE" id="PS50048"/>
    </source>
</evidence>
<dbReference type="OrthoDB" id="2123952at2759"/>
<dbReference type="Pfam" id="PF00172">
    <property type="entry name" value="Zn_clus"/>
    <property type="match status" value="1"/>
</dbReference>
<organism evidence="4 5">
    <name type="scientific">Clonostachys rhizophaga</name>
    <dbReference type="NCBI Taxonomy" id="160324"/>
    <lineage>
        <taxon>Eukaryota</taxon>
        <taxon>Fungi</taxon>
        <taxon>Dikarya</taxon>
        <taxon>Ascomycota</taxon>
        <taxon>Pezizomycotina</taxon>
        <taxon>Sordariomycetes</taxon>
        <taxon>Hypocreomycetidae</taxon>
        <taxon>Hypocreales</taxon>
        <taxon>Bionectriaceae</taxon>
        <taxon>Clonostachys</taxon>
    </lineage>
</organism>
<proteinExistence type="predicted"/>
<feature type="domain" description="Zn(2)-C6 fungal-type" evidence="3">
    <location>
        <begin position="9"/>
        <end position="37"/>
    </location>
</feature>
<accession>A0A9N9YMX5</accession>
<dbReference type="AlphaFoldDB" id="A0A9N9YMX5"/>
<gene>
    <name evidence="4" type="ORF">CRHIZ90672A_00003624</name>
</gene>
<dbReference type="PROSITE" id="PS50048">
    <property type="entry name" value="ZN2_CY6_FUNGAL_2"/>
    <property type="match status" value="1"/>
</dbReference>
<dbReference type="Gene3D" id="4.10.240.10">
    <property type="entry name" value="Zn(2)-C6 fungal-type DNA-binding domain"/>
    <property type="match status" value="1"/>
</dbReference>
<sequence length="556" mass="62606">MPGIPKTKGCSVCKAKKIKCDEKWPTCTACQYSKLECPGPSPLVTYAYRSQEPFNENFNNTKLRFPNLLASTWVEDSLPPEQRSCYNHKHQSKRYKPIRPRLPTKSRVLSSHGPPRANPTTRLSQLAANLVSVLNTSTDLGDAAHLSILSFVPPRLQESQCLSDSVAFWCSSQTDDRRCLMKPSVNTLRYYSAALQSLRQALRSKQAYCAETLATVVILQRAGKSFERAVKLDSVAHAKGMSELIVQRGPPRLDDDLDASLASELGSSLFCWCDKLGGQGGRKIEPAEEVKLDGPLISASEEALIQGTFAKMADYMTHVGLVHNNPNPENMKVLASELLEQLQLWNRGFSLAIKHIEERFTKQGLMEVIPDKDFFLKEKYHLRSIAATQFLLEVLVLQIIIAKVLHSFSSFCASPGDTALYFEKYRELSIKYWMLIPHLKKSHIKASQIVSCTFSLTFEAAESDLERDQVLDAVMTFDQYMGKLKRHRKLLEARVLQTAKQLTGRGGVLPIQVWISGQRESKTRKKAKKVSSNPRWVTNSSHILHGCLFFERLLDC</sequence>
<dbReference type="CDD" id="cd00067">
    <property type="entry name" value="GAL4"/>
    <property type="match status" value="1"/>
</dbReference>
<keyword evidence="5" id="KW-1185">Reference proteome</keyword>
<feature type="compositionally biased region" description="Basic residues" evidence="2">
    <location>
        <begin position="89"/>
        <end position="104"/>
    </location>
</feature>
<feature type="region of interest" description="Disordered" evidence="2">
    <location>
        <begin position="89"/>
        <end position="121"/>
    </location>
</feature>
<evidence type="ECO:0000256" key="2">
    <source>
        <dbReference type="SAM" id="MobiDB-lite"/>
    </source>
</evidence>
<dbReference type="InterPro" id="IPR001138">
    <property type="entry name" value="Zn2Cys6_DnaBD"/>
</dbReference>
<dbReference type="SMART" id="SM00066">
    <property type="entry name" value="GAL4"/>
    <property type="match status" value="1"/>
</dbReference>
<evidence type="ECO:0000313" key="5">
    <source>
        <dbReference type="Proteomes" id="UP000696573"/>
    </source>
</evidence>
<dbReference type="PANTHER" id="PTHR38111">
    <property type="entry name" value="ZN(2)-C6 FUNGAL-TYPE DOMAIN-CONTAINING PROTEIN-RELATED"/>
    <property type="match status" value="1"/>
</dbReference>
<dbReference type="PROSITE" id="PS00463">
    <property type="entry name" value="ZN2_CY6_FUNGAL_1"/>
    <property type="match status" value="1"/>
</dbReference>
<dbReference type="GO" id="GO:0000981">
    <property type="term" value="F:DNA-binding transcription factor activity, RNA polymerase II-specific"/>
    <property type="evidence" value="ECO:0007669"/>
    <property type="project" value="InterPro"/>
</dbReference>
<dbReference type="PANTHER" id="PTHR38111:SF2">
    <property type="entry name" value="FINGER DOMAIN PROTEIN, PUTATIVE (AFU_ORTHOLOGUE AFUA_1G01560)-RELATED"/>
    <property type="match status" value="1"/>
</dbReference>
<comment type="caution">
    <text evidence="4">The sequence shown here is derived from an EMBL/GenBank/DDBJ whole genome shotgun (WGS) entry which is preliminary data.</text>
</comment>
<protein>
    <recommendedName>
        <fullName evidence="3">Zn(2)-C6 fungal-type domain-containing protein</fullName>
    </recommendedName>
</protein>
<evidence type="ECO:0000313" key="4">
    <source>
        <dbReference type="EMBL" id="CAH0027100.1"/>
    </source>
</evidence>
<dbReference type="SUPFAM" id="SSF57701">
    <property type="entry name" value="Zn2/Cys6 DNA-binding domain"/>
    <property type="match status" value="1"/>
</dbReference>
<name>A0A9N9YMX5_9HYPO</name>
<dbReference type="Proteomes" id="UP000696573">
    <property type="component" value="Unassembled WGS sequence"/>
</dbReference>
<reference evidence="4" key="1">
    <citation type="submission" date="2021-10" db="EMBL/GenBank/DDBJ databases">
        <authorList>
            <person name="Piombo E."/>
        </authorList>
    </citation>
    <scope>NUCLEOTIDE SEQUENCE</scope>
</reference>
<dbReference type="GO" id="GO:0008270">
    <property type="term" value="F:zinc ion binding"/>
    <property type="evidence" value="ECO:0007669"/>
    <property type="project" value="InterPro"/>
</dbReference>
<dbReference type="EMBL" id="CABFNQ020000726">
    <property type="protein sequence ID" value="CAH0027100.1"/>
    <property type="molecule type" value="Genomic_DNA"/>
</dbReference>
<keyword evidence="1" id="KW-0539">Nucleus</keyword>
<dbReference type="InterPro" id="IPR036864">
    <property type="entry name" value="Zn2-C6_fun-type_DNA-bd_sf"/>
</dbReference>